<keyword evidence="1" id="KW-0150">Chloroplast</keyword>
<keyword evidence="1" id="KW-0934">Plastid</keyword>
<name>A0A8A0WS06_9LAMI</name>
<reference evidence="1" key="1">
    <citation type="submission" date="2020-08" db="EMBL/GenBank/DDBJ databases">
        <authorList>
            <person name="Yang C."/>
        </authorList>
    </citation>
    <scope>NUCLEOTIDE SEQUENCE</scope>
</reference>
<dbReference type="AlphaFoldDB" id="A0A8A0WS06"/>
<protein>
    <submittedName>
        <fullName evidence="1">Ribosomal protein L32</fullName>
    </submittedName>
</protein>
<keyword evidence="1" id="KW-0689">Ribosomal protein</keyword>
<evidence type="ECO:0000313" key="1">
    <source>
        <dbReference type="EMBL" id="QSQ71652.1"/>
    </source>
</evidence>
<accession>A0A8A0WS06</accession>
<sequence length="80" mass="10004">MEFINLIFEMSQFFQSRQFRLFQRFITYFFFRTKKLLEFPVERDFPKENAFSAVPDPFLFQLFLRIRFFDAEVRFFGTDI</sequence>
<organism evidence="1">
    <name type="scientific">Syringa reticulata subsp. amurensis</name>
    <dbReference type="NCBI Taxonomy" id="149021"/>
    <lineage>
        <taxon>Eukaryota</taxon>
        <taxon>Viridiplantae</taxon>
        <taxon>Streptophyta</taxon>
        <taxon>Embryophyta</taxon>
        <taxon>Tracheophyta</taxon>
        <taxon>Spermatophyta</taxon>
        <taxon>Magnoliopsida</taxon>
        <taxon>eudicotyledons</taxon>
        <taxon>Gunneridae</taxon>
        <taxon>Pentapetalae</taxon>
        <taxon>asterids</taxon>
        <taxon>lamiids</taxon>
        <taxon>Lamiales</taxon>
        <taxon>Oleaceae</taxon>
        <taxon>Oleeae</taxon>
        <taxon>Syringa</taxon>
    </lineage>
</organism>
<geneLocation type="chloroplast" evidence="1"/>
<gene>
    <name evidence="1" type="primary">rpl32</name>
</gene>
<keyword evidence="1" id="KW-0687">Ribonucleoprotein</keyword>
<proteinExistence type="predicted"/>
<dbReference type="EMBL" id="MT872640">
    <property type="protein sequence ID" value="QSQ71652.1"/>
    <property type="molecule type" value="Genomic_DNA"/>
</dbReference>
<dbReference type="GO" id="GO:0005840">
    <property type="term" value="C:ribosome"/>
    <property type="evidence" value="ECO:0007669"/>
    <property type="project" value="UniProtKB-KW"/>
</dbReference>